<feature type="transmembrane region" description="Helical" evidence="1">
    <location>
        <begin position="58"/>
        <end position="75"/>
    </location>
</feature>
<keyword evidence="1" id="KW-0472">Membrane</keyword>
<dbReference type="Proteomes" id="UP001500843">
    <property type="component" value="Unassembled WGS sequence"/>
</dbReference>
<name>A0ABP8WIB4_9MICO</name>
<keyword evidence="1" id="KW-0812">Transmembrane</keyword>
<keyword evidence="1" id="KW-1133">Transmembrane helix</keyword>
<gene>
    <name evidence="2" type="ORF">GCM10023198_05380</name>
</gene>
<evidence type="ECO:0000256" key="1">
    <source>
        <dbReference type="SAM" id="Phobius"/>
    </source>
</evidence>
<protein>
    <recommendedName>
        <fullName evidence="4">Secreted protein with PEP-CTERM sorting signal</fullName>
    </recommendedName>
</protein>
<evidence type="ECO:0000313" key="2">
    <source>
        <dbReference type="EMBL" id="GAA4689726.1"/>
    </source>
</evidence>
<accession>A0ABP8WIB4</accession>
<reference evidence="3" key="1">
    <citation type="journal article" date="2019" name="Int. J. Syst. Evol. Microbiol.">
        <title>The Global Catalogue of Microorganisms (GCM) 10K type strain sequencing project: providing services to taxonomists for standard genome sequencing and annotation.</title>
        <authorList>
            <consortium name="The Broad Institute Genomics Platform"/>
            <consortium name="The Broad Institute Genome Sequencing Center for Infectious Disease"/>
            <person name="Wu L."/>
            <person name="Ma J."/>
        </authorList>
    </citation>
    <scope>NUCLEOTIDE SEQUENCE [LARGE SCALE GENOMIC DNA]</scope>
    <source>
        <strain evidence="3">JCM 17975</strain>
    </source>
</reference>
<organism evidence="2 3">
    <name type="scientific">Promicromonospora umidemergens</name>
    <dbReference type="NCBI Taxonomy" id="629679"/>
    <lineage>
        <taxon>Bacteria</taxon>
        <taxon>Bacillati</taxon>
        <taxon>Actinomycetota</taxon>
        <taxon>Actinomycetes</taxon>
        <taxon>Micrococcales</taxon>
        <taxon>Promicromonosporaceae</taxon>
        <taxon>Promicromonospora</taxon>
    </lineage>
</organism>
<sequence>MNMTDDAEKVSVRRASAGMTVVLVLALWVGTVLVLAGGQILLNRGFGIALEVGSLPGVWDWVLAFAIVVASWVLVRRRHPKNG</sequence>
<evidence type="ECO:0000313" key="3">
    <source>
        <dbReference type="Proteomes" id="UP001500843"/>
    </source>
</evidence>
<evidence type="ECO:0008006" key="4">
    <source>
        <dbReference type="Google" id="ProtNLM"/>
    </source>
</evidence>
<proteinExistence type="predicted"/>
<dbReference type="EMBL" id="BAABHM010000004">
    <property type="protein sequence ID" value="GAA4689726.1"/>
    <property type="molecule type" value="Genomic_DNA"/>
</dbReference>
<dbReference type="RefSeq" id="WP_253871013.1">
    <property type="nucleotide sequence ID" value="NZ_BAABHM010000004.1"/>
</dbReference>
<keyword evidence="3" id="KW-1185">Reference proteome</keyword>
<comment type="caution">
    <text evidence="2">The sequence shown here is derived from an EMBL/GenBank/DDBJ whole genome shotgun (WGS) entry which is preliminary data.</text>
</comment>
<feature type="transmembrane region" description="Helical" evidence="1">
    <location>
        <begin position="21"/>
        <end position="42"/>
    </location>
</feature>